<organism evidence="5 6">
    <name type="scientific">Erythranthe guttata</name>
    <name type="common">Yellow monkey flower</name>
    <name type="synonym">Mimulus guttatus</name>
    <dbReference type="NCBI Taxonomy" id="4155"/>
    <lineage>
        <taxon>Eukaryota</taxon>
        <taxon>Viridiplantae</taxon>
        <taxon>Streptophyta</taxon>
        <taxon>Embryophyta</taxon>
        <taxon>Tracheophyta</taxon>
        <taxon>Spermatophyta</taxon>
        <taxon>Magnoliopsida</taxon>
        <taxon>eudicotyledons</taxon>
        <taxon>Gunneridae</taxon>
        <taxon>Pentapetalae</taxon>
        <taxon>asterids</taxon>
        <taxon>lamiids</taxon>
        <taxon>Lamiales</taxon>
        <taxon>Phrymaceae</taxon>
        <taxon>Erythranthe</taxon>
    </lineage>
</organism>
<keyword evidence="4" id="KW-0539">Nucleus</keyword>
<protein>
    <recommendedName>
        <fullName evidence="7">BHLH domain-containing protein</fullName>
    </recommendedName>
</protein>
<dbReference type="Proteomes" id="UP000030748">
    <property type="component" value="Unassembled WGS sequence"/>
</dbReference>
<evidence type="ECO:0000313" key="5">
    <source>
        <dbReference type="EMBL" id="EYU40274.1"/>
    </source>
</evidence>
<sequence length="91" mass="9976">KMNMATVLEEAYRYIKFLQAQVSALQSMPCQSGRATSGAGVPATRIGGGDLGRLNRLNIPRPHKIQVLSSNLVCVCSIFNNFLCEFWGICI</sequence>
<name>A0A022RJU5_ERYGU</name>
<keyword evidence="3" id="KW-0804">Transcription</keyword>
<gene>
    <name evidence="5" type="ORF">MIMGU_mgv1a020949mg</name>
</gene>
<dbReference type="EMBL" id="KI630407">
    <property type="protein sequence ID" value="EYU40274.1"/>
    <property type="molecule type" value="Genomic_DNA"/>
</dbReference>
<evidence type="ECO:0008006" key="7">
    <source>
        <dbReference type="Google" id="ProtNLM"/>
    </source>
</evidence>
<comment type="subcellular location">
    <subcellularLocation>
        <location evidence="1">Nucleus</location>
    </subcellularLocation>
</comment>
<dbReference type="AlphaFoldDB" id="A0A022RJU5"/>
<dbReference type="GO" id="GO:0005634">
    <property type="term" value="C:nucleus"/>
    <property type="evidence" value="ECO:0007669"/>
    <property type="project" value="UniProtKB-SubCell"/>
</dbReference>
<dbReference type="SUPFAM" id="SSF47459">
    <property type="entry name" value="HLH, helix-loop-helix DNA-binding domain"/>
    <property type="match status" value="1"/>
</dbReference>
<feature type="non-terminal residue" evidence="5">
    <location>
        <position position="1"/>
    </location>
</feature>
<dbReference type="InterPro" id="IPR036638">
    <property type="entry name" value="HLH_DNA-bd_sf"/>
</dbReference>
<accession>A0A022RJU5</accession>
<keyword evidence="2" id="KW-0805">Transcription regulation</keyword>
<evidence type="ECO:0000256" key="3">
    <source>
        <dbReference type="ARBA" id="ARBA00023163"/>
    </source>
</evidence>
<keyword evidence="6" id="KW-1185">Reference proteome</keyword>
<evidence type="ECO:0000256" key="1">
    <source>
        <dbReference type="ARBA" id="ARBA00004123"/>
    </source>
</evidence>
<evidence type="ECO:0000256" key="2">
    <source>
        <dbReference type="ARBA" id="ARBA00023015"/>
    </source>
</evidence>
<reference evidence="5 6" key="1">
    <citation type="journal article" date="2013" name="Proc. Natl. Acad. Sci. U.S.A.">
        <title>Fine-scale variation in meiotic recombination in Mimulus inferred from population shotgun sequencing.</title>
        <authorList>
            <person name="Hellsten U."/>
            <person name="Wright K.M."/>
            <person name="Jenkins J."/>
            <person name="Shu S."/>
            <person name="Yuan Y."/>
            <person name="Wessler S.R."/>
            <person name="Schmutz J."/>
            <person name="Willis J.H."/>
            <person name="Rokhsar D.S."/>
        </authorList>
    </citation>
    <scope>NUCLEOTIDE SEQUENCE [LARGE SCALE GENOMIC DNA]</scope>
    <source>
        <strain evidence="6">cv. DUN x IM62</strain>
    </source>
</reference>
<evidence type="ECO:0000313" key="6">
    <source>
        <dbReference type="Proteomes" id="UP000030748"/>
    </source>
</evidence>
<proteinExistence type="predicted"/>
<dbReference type="GO" id="GO:0046983">
    <property type="term" value="F:protein dimerization activity"/>
    <property type="evidence" value="ECO:0007669"/>
    <property type="project" value="InterPro"/>
</dbReference>
<evidence type="ECO:0000256" key="4">
    <source>
        <dbReference type="ARBA" id="ARBA00023242"/>
    </source>
</evidence>